<keyword evidence="3" id="KW-1185">Reference proteome</keyword>
<dbReference type="RefSeq" id="WP_127192080.1">
    <property type="nucleotide sequence ID" value="NZ_JAUSSS010000001.1"/>
</dbReference>
<sequence>MRVKKINRKRLVDALLLAAPIAAKAEYEWPKHTFDYNIGEDLKLEVEFLKDLFEHNTDYIMEKWYGGKDITGGLLDK</sequence>
<dbReference type="AlphaFoldDB" id="A0A3S1BPV0"/>
<feature type="signal peptide" evidence="1">
    <location>
        <begin position="1"/>
        <end position="25"/>
    </location>
</feature>
<dbReference type="OrthoDB" id="2940717at2"/>
<evidence type="ECO:0000256" key="1">
    <source>
        <dbReference type="SAM" id="SignalP"/>
    </source>
</evidence>
<dbReference type="Proteomes" id="UP000279446">
    <property type="component" value="Unassembled WGS sequence"/>
</dbReference>
<evidence type="ECO:0000313" key="3">
    <source>
        <dbReference type="Proteomes" id="UP000279446"/>
    </source>
</evidence>
<evidence type="ECO:0000313" key="2">
    <source>
        <dbReference type="EMBL" id="RUT46742.1"/>
    </source>
</evidence>
<dbReference type="EMBL" id="RZNY01000007">
    <property type="protein sequence ID" value="RUT46742.1"/>
    <property type="molecule type" value="Genomic_DNA"/>
</dbReference>
<name>A0A3S1BPV0_9BACL</name>
<protein>
    <submittedName>
        <fullName evidence="2">Uncharacterized protein</fullName>
    </submittedName>
</protein>
<comment type="caution">
    <text evidence="2">The sequence shown here is derived from an EMBL/GenBank/DDBJ whole genome shotgun (WGS) entry which is preliminary data.</text>
</comment>
<proteinExistence type="predicted"/>
<accession>A0A3S1BPV0</accession>
<organism evidence="2 3">
    <name type="scientific">Paenibacillus anaericanus</name>
    <dbReference type="NCBI Taxonomy" id="170367"/>
    <lineage>
        <taxon>Bacteria</taxon>
        <taxon>Bacillati</taxon>
        <taxon>Bacillota</taxon>
        <taxon>Bacilli</taxon>
        <taxon>Bacillales</taxon>
        <taxon>Paenibacillaceae</taxon>
        <taxon>Paenibacillus</taxon>
    </lineage>
</organism>
<gene>
    <name evidence="2" type="ORF">EJP82_10935</name>
</gene>
<feature type="chain" id="PRO_5018686673" evidence="1">
    <location>
        <begin position="26"/>
        <end position="77"/>
    </location>
</feature>
<reference evidence="2 3" key="1">
    <citation type="submission" date="2018-12" db="EMBL/GenBank/DDBJ databases">
        <authorList>
            <person name="Sun L."/>
            <person name="Chen Z."/>
        </authorList>
    </citation>
    <scope>NUCLEOTIDE SEQUENCE [LARGE SCALE GENOMIC DNA]</scope>
    <source>
        <strain evidence="2 3">DSM 15890</strain>
    </source>
</reference>
<keyword evidence="1" id="KW-0732">Signal</keyword>